<name>A0A0C2GID1_9BILA</name>
<gene>
    <name evidence="1" type="ORF">ANCDUO_11132</name>
</gene>
<reference evidence="1 2" key="1">
    <citation type="submission" date="2013-12" db="EMBL/GenBank/DDBJ databases">
        <title>Draft genome of the parsitic nematode Ancylostoma duodenale.</title>
        <authorList>
            <person name="Mitreva M."/>
        </authorList>
    </citation>
    <scope>NUCLEOTIDE SEQUENCE [LARGE SCALE GENOMIC DNA]</scope>
    <source>
        <strain evidence="1 2">Zhejiang</strain>
    </source>
</reference>
<keyword evidence="2" id="KW-1185">Reference proteome</keyword>
<evidence type="ECO:0000313" key="2">
    <source>
        <dbReference type="Proteomes" id="UP000054047"/>
    </source>
</evidence>
<proteinExistence type="predicted"/>
<organism evidence="1 2">
    <name type="scientific">Ancylostoma duodenale</name>
    <dbReference type="NCBI Taxonomy" id="51022"/>
    <lineage>
        <taxon>Eukaryota</taxon>
        <taxon>Metazoa</taxon>
        <taxon>Ecdysozoa</taxon>
        <taxon>Nematoda</taxon>
        <taxon>Chromadorea</taxon>
        <taxon>Rhabditida</taxon>
        <taxon>Rhabditina</taxon>
        <taxon>Rhabditomorpha</taxon>
        <taxon>Strongyloidea</taxon>
        <taxon>Ancylostomatidae</taxon>
        <taxon>Ancylostomatinae</taxon>
        <taxon>Ancylostoma</taxon>
    </lineage>
</organism>
<dbReference type="AlphaFoldDB" id="A0A0C2GID1"/>
<protein>
    <submittedName>
        <fullName evidence="1">Uncharacterized protein</fullName>
    </submittedName>
</protein>
<dbReference type="OrthoDB" id="5848222at2759"/>
<sequence length="74" mass="8597">MEIEMLRWMAGITRLDHICNEDIQQHFIVAPITDKLREVLRWFGHVLRTDCDSVCKTVFNLGVTGIRLKGSLKQ</sequence>
<accession>A0A0C2GID1</accession>
<evidence type="ECO:0000313" key="1">
    <source>
        <dbReference type="EMBL" id="KIH58659.1"/>
    </source>
</evidence>
<dbReference type="EMBL" id="KN732855">
    <property type="protein sequence ID" value="KIH58659.1"/>
    <property type="molecule type" value="Genomic_DNA"/>
</dbReference>
<dbReference type="Proteomes" id="UP000054047">
    <property type="component" value="Unassembled WGS sequence"/>
</dbReference>